<evidence type="ECO:0000313" key="2">
    <source>
        <dbReference type="Proteomes" id="UP001153332"/>
    </source>
</evidence>
<name>A0ACC2K1E4_9PEZI</name>
<protein>
    <submittedName>
        <fullName evidence="1">Uncharacterized protein</fullName>
    </submittedName>
</protein>
<reference evidence="1" key="1">
    <citation type="submission" date="2022-12" db="EMBL/GenBank/DDBJ databases">
        <title>Genome Sequence of Lasiodiplodia mahajangana.</title>
        <authorList>
            <person name="Buettner E."/>
        </authorList>
    </citation>
    <scope>NUCLEOTIDE SEQUENCE</scope>
    <source>
        <strain evidence="1">VT137</strain>
    </source>
</reference>
<sequence length="921" mass="104464">MLSIPPRARLRVPTLNRYPVAKKTTKSRSGIVPPTAIHDLYGRDDLLGTADNLPPAGGRDEPSLLWVAAVFKAGDMASVRENRPLAIYNSSSAFRILPGTSQEGIPSTTTAKGFGKEEPQPTWRGRIFEVFLRATAHFPSDGGDDVLDRGYYRPRRYCTENFESLVFEKATRSSIRIVSPFLYNRLKILAGYYPHFSRQFPRDLTNLKATSAKELSMKFIIPYPWAFLLHRFPEIEAFVQGSGVPDTHVASQGYRPADVLNLEREHMKFLYDFLKPHYEENVLPYLERLQQPSPSFPFNKLWCVFKPGTDVYVQLGDSIQAMVVLGIKNNLDDNSIPPEAQITQTELTYWSLDLWYLASDGENIGRQFISCRLYSFPGLKKLTELEACPVSIWDAHDEGARRKRLMQRGRLIFKSLQQGHLLTDYKGPVDGGARHYSGTMIIDIRRGMALTRSPRLNLRAPTDASGEFRDYDNIYVYEVKNAVGDSWALPYDEGYTGLRPGGATRHGDPIPPSFDFYPEPQPSSYAPRPARPAVRRTSHEPVRISHATTEGWYNKSGVYSHGPNLGENYTTFYPSEKTERSLRDTLTDHQFLLLCPKTLAFALKTKQWVTIMPDHAIEVEQSDESLANLVLDESELSTIKALASRQNSKRDIWAADFIEGKGTGQIILFHGPSGVGKTYTVEAIAQYLHRPLLALTIADIGTLEMRVEQELLKWFSLAEAWDAVLLVDEADIFLERRQNRDLARNGLVSAFLRRMEYFKGLLFLTTNRVGQIDDAFISRVHVAIGYPSLSPANRSEIWKGFFRKLNKERAGKIQISQGAKKWVLDRALTGSAQLNGRDIRNALQTAITLAEAEYEEDPEFDPETTVIVVDQSHFERVLDITNKFQTYVESIRREDEKKRAAGRHDRNDYYWTAEQSAGARP</sequence>
<proteinExistence type="predicted"/>
<gene>
    <name evidence="1" type="ORF">O1611_g155</name>
</gene>
<dbReference type="Proteomes" id="UP001153332">
    <property type="component" value="Unassembled WGS sequence"/>
</dbReference>
<accession>A0ACC2K1E4</accession>
<dbReference type="EMBL" id="JAPUUL010000011">
    <property type="protein sequence ID" value="KAJ8133471.1"/>
    <property type="molecule type" value="Genomic_DNA"/>
</dbReference>
<keyword evidence="2" id="KW-1185">Reference proteome</keyword>
<organism evidence="1 2">
    <name type="scientific">Lasiodiplodia mahajangana</name>
    <dbReference type="NCBI Taxonomy" id="1108764"/>
    <lineage>
        <taxon>Eukaryota</taxon>
        <taxon>Fungi</taxon>
        <taxon>Dikarya</taxon>
        <taxon>Ascomycota</taxon>
        <taxon>Pezizomycotina</taxon>
        <taxon>Dothideomycetes</taxon>
        <taxon>Dothideomycetes incertae sedis</taxon>
        <taxon>Botryosphaeriales</taxon>
        <taxon>Botryosphaeriaceae</taxon>
        <taxon>Lasiodiplodia</taxon>
    </lineage>
</organism>
<comment type="caution">
    <text evidence="1">The sequence shown here is derived from an EMBL/GenBank/DDBJ whole genome shotgun (WGS) entry which is preliminary data.</text>
</comment>
<evidence type="ECO:0000313" key="1">
    <source>
        <dbReference type="EMBL" id="KAJ8133471.1"/>
    </source>
</evidence>